<dbReference type="Gene3D" id="3.30.750.24">
    <property type="entry name" value="STAS domain"/>
    <property type="match status" value="1"/>
</dbReference>
<feature type="transmembrane region" description="Helical" evidence="6">
    <location>
        <begin position="283"/>
        <end position="302"/>
    </location>
</feature>
<feature type="transmembrane region" description="Helical" evidence="6">
    <location>
        <begin position="371"/>
        <end position="388"/>
    </location>
</feature>
<feature type="domain" description="STAS" evidence="7">
    <location>
        <begin position="521"/>
        <end position="752"/>
    </location>
</feature>
<feature type="transmembrane region" description="Helical" evidence="6">
    <location>
        <begin position="408"/>
        <end position="428"/>
    </location>
</feature>
<dbReference type="PROSITE" id="PS01130">
    <property type="entry name" value="SLC26A"/>
    <property type="match status" value="1"/>
</dbReference>
<dbReference type="NCBIfam" id="TIGR00815">
    <property type="entry name" value="sulP"/>
    <property type="match status" value="1"/>
</dbReference>
<keyword evidence="8" id="KW-1185">Reference proteome</keyword>
<feature type="transmembrane region" description="Helical" evidence="6">
    <location>
        <begin position="125"/>
        <end position="145"/>
    </location>
</feature>
<dbReference type="RefSeq" id="XP_029013277.1">
    <property type="nucleotide sequence ID" value="XM_029157444.3"/>
</dbReference>
<reference evidence="9" key="1">
    <citation type="submission" date="2025-08" db="UniProtKB">
        <authorList>
            <consortium name="RefSeq"/>
        </authorList>
    </citation>
    <scope>IDENTIFICATION</scope>
</reference>
<feature type="transmembrane region" description="Helical" evidence="6">
    <location>
        <begin position="254"/>
        <end position="271"/>
    </location>
</feature>
<dbReference type="GO" id="GO:0008271">
    <property type="term" value="F:secondary active sulfate transmembrane transporter activity"/>
    <property type="evidence" value="ECO:0007669"/>
    <property type="project" value="InterPro"/>
</dbReference>
<evidence type="ECO:0000256" key="4">
    <source>
        <dbReference type="ARBA" id="ARBA00023136"/>
    </source>
</evidence>
<evidence type="ECO:0000256" key="1">
    <source>
        <dbReference type="ARBA" id="ARBA00004141"/>
    </source>
</evidence>
<keyword evidence="2 6" id="KW-0812">Transmembrane</keyword>
<dbReference type="InterPro" id="IPR001902">
    <property type="entry name" value="SLC26A/SulP_fam"/>
</dbReference>
<feature type="transmembrane region" description="Helical" evidence="6">
    <location>
        <begin position="50"/>
        <end position="69"/>
    </location>
</feature>
<keyword evidence="4 6" id="KW-0472">Membrane</keyword>
<dbReference type="SUPFAM" id="SSF52091">
    <property type="entry name" value="SpoIIaa-like"/>
    <property type="match status" value="1"/>
</dbReference>
<evidence type="ECO:0000256" key="2">
    <source>
        <dbReference type="ARBA" id="ARBA00022692"/>
    </source>
</evidence>
<feature type="transmembrane region" description="Helical" evidence="6">
    <location>
        <begin position="331"/>
        <end position="350"/>
    </location>
</feature>
<dbReference type="InterPro" id="IPR002645">
    <property type="entry name" value="STAS_dom"/>
</dbReference>
<feature type="transmembrane region" description="Helical" evidence="6">
    <location>
        <begin position="208"/>
        <end position="234"/>
    </location>
</feature>
<sequence>MEPDNREFFVQREILDDERLDVVATKGTWYRQLTVVDRLKDFFRCSATRLKLMLLGVLPILTWLPSYPIKEFLPGDIMSGASISVLHLPQGLAYAPLAGLPAVYGLYASFYPVILYVIFGTSKHLSVGTFAVTSIMVGTAVQELAPDSKFLVSSNGTNGTVVDTAARDNFRVEVAMALTILMGIIQVGLSLVRFGFMISYLSEPMIRAYTTGSAVLVCVSQLKAMFGVSIKTYIGPLSAVYTVIDVCRHLPQTKIAVLIITIISTLVLVAIKEINTYFRHKLPLPIPIELMVIIFGTIISHYGQLKANYNVNIVGVIPSGFTAPFAPDTSLYAQIIGAAISVGIVSYVINMSLAKTFAQKLSYKVDNNQELLAVGITNVVGGFFQSYATTASLSRTLVQENTGGQTQVAGLVSSILMLIAILKIGSLFQDLPTAILATIVVVNLKGMFMQFVDIPMLWRTNKVDLLVWLVTFVSAILLNLDMGLAVALGFAILTVIFKTQLPHYSLLGHVSGTELYLDVGNYKEAKEIPGIKIFRSSTTIYYPNADMYTDALQEKCGIDIRELLTEKKKREKDLKKQQEKERKAAAKEAKKQNTVLGHIPTGPFSLKDMKEEDYERLRRESEGNISQFSLRDVTSNKPPGVGHDNWAYQHEPIAVVFPCPPDSSAPPPPLPMEERGQIHSIILDLSTLSSVDTTAVNTLRNIFMEYEQVNFNIYLACIQACVVEQLETAKFFSDAIPKTKVFVSVHDAVLHILKKRGQVELEENKMTKM</sequence>
<dbReference type="GeneID" id="114859362"/>
<feature type="transmembrane region" description="Helical" evidence="6">
    <location>
        <begin position="466"/>
        <end position="497"/>
    </location>
</feature>
<comment type="subcellular location">
    <subcellularLocation>
        <location evidence="1">Membrane</location>
        <topology evidence="1">Multi-pass membrane protein</topology>
    </subcellularLocation>
</comment>
<feature type="transmembrane region" description="Helical" evidence="6">
    <location>
        <begin position="435"/>
        <end position="454"/>
    </location>
</feature>
<dbReference type="InterPro" id="IPR018045">
    <property type="entry name" value="S04_transporter_CS"/>
</dbReference>
<dbReference type="KEGG" id="bspl:114859362"/>
<feature type="transmembrane region" description="Helical" evidence="6">
    <location>
        <begin position="94"/>
        <end position="118"/>
    </location>
</feature>
<dbReference type="OrthoDB" id="288203at2759"/>
<dbReference type="InterPro" id="IPR036513">
    <property type="entry name" value="STAS_dom_sf"/>
</dbReference>
<evidence type="ECO:0000256" key="5">
    <source>
        <dbReference type="SAM" id="MobiDB-lite"/>
    </source>
</evidence>
<dbReference type="PANTHER" id="PTHR11814">
    <property type="entry name" value="SULFATE TRANSPORTER"/>
    <property type="match status" value="1"/>
</dbReference>
<organism evidence="8 9">
    <name type="scientific">Betta splendens</name>
    <name type="common">Siamese fighting fish</name>
    <dbReference type="NCBI Taxonomy" id="158456"/>
    <lineage>
        <taxon>Eukaryota</taxon>
        <taxon>Metazoa</taxon>
        <taxon>Chordata</taxon>
        <taxon>Craniata</taxon>
        <taxon>Vertebrata</taxon>
        <taxon>Euteleostomi</taxon>
        <taxon>Actinopterygii</taxon>
        <taxon>Neopterygii</taxon>
        <taxon>Teleostei</taxon>
        <taxon>Neoteleostei</taxon>
        <taxon>Acanthomorphata</taxon>
        <taxon>Anabantaria</taxon>
        <taxon>Anabantiformes</taxon>
        <taxon>Anabantoidei</taxon>
        <taxon>Osphronemidae</taxon>
        <taxon>Betta</taxon>
    </lineage>
</organism>
<keyword evidence="3 6" id="KW-1133">Transmembrane helix</keyword>
<gene>
    <name evidence="9" type="primary">LOC114859362</name>
</gene>
<evidence type="ECO:0000313" key="8">
    <source>
        <dbReference type="Proteomes" id="UP000515150"/>
    </source>
</evidence>
<feature type="compositionally biased region" description="Basic and acidic residues" evidence="5">
    <location>
        <begin position="570"/>
        <end position="591"/>
    </location>
</feature>
<evidence type="ECO:0000256" key="3">
    <source>
        <dbReference type="ARBA" id="ARBA00022989"/>
    </source>
</evidence>
<feature type="transmembrane region" description="Helical" evidence="6">
    <location>
        <begin position="174"/>
        <end position="196"/>
    </location>
</feature>
<dbReference type="GO" id="GO:0016020">
    <property type="term" value="C:membrane"/>
    <property type="evidence" value="ECO:0007669"/>
    <property type="project" value="UniProtKB-SubCell"/>
</dbReference>
<dbReference type="InterPro" id="IPR011547">
    <property type="entry name" value="SLC26A/SulP_dom"/>
</dbReference>
<dbReference type="InParanoid" id="A0A6P7N1W4"/>
<proteinExistence type="predicted"/>
<dbReference type="AlphaFoldDB" id="A0A6P7N1W4"/>
<evidence type="ECO:0000256" key="6">
    <source>
        <dbReference type="SAM" id="Phobius"/>
    </source>
</evidence>
<dbReference type="CDD" id="cd07042">
    <property type="entry name" value="STAS_SulP_like_sulfate_transporter"/>
    <property type="match status" value="1"/>
</dbReference>
<feature type="region of interest" description="Disordered" evidence="5">
    <location>
        <begin position="570"/>
        <end position="602"/>
    </location>
</feature>
<evidence type="ECO:0000259" key="7">
    <source>
        <dbReference type="PROSITE" id="PS50801"/>
    </source>
</evidence>
<evidence type="ECO:0000313" key="9">
    <source>
        <dbReference type="RefSeq" id="XP_029013277.1"/>
    </source>
</evidence>
<dbReference type="Pfam" id="PF01740">
    <property type="entry name" value="STAS"/>
    <property type="match status" value="1"/>
</dbReference>
<name>A0A6P7N1W4_BETSP</name>
<dbReference type="Proteomes" id="UP000515150">
    <property type="component" value="Chromosome 7"/>
</dbReference>
<dbReference type="Pfam" id="PF00916">
    <property type="entry name" value="Sulfate_transp"/>
    <property type="match status" value="1"/>
</dbReference>
<dbReference type="PROSITE" id="PS50801">
    <property type="entry name" value="STAS"/>
    <property type="match status" value="1"/>
</dbReference>
<protein>
    <submittedName>
        <fullName evidence="9">Solute carrier family 26 member 6-like</fullName>
    </submittedName>
</protein>
<accession>A0A6P7N1W4</accession>